<dbReference type="EMBL" id="CP002432">
    <property type="protein sequence ID" value="ADU65064.1"/>
    <property type="molecule type" value="Genomic_DNA"/>
</dbReference>
<evidence type="ECO:0000259" key="9">
    <source>
        <dbReference type="PROSITE" id="PS51462"/>
    </source>
</evidence>
<comment type="catalytic activity">
    <reaction evidence="1">
        <text>GDP-alpha-D-mannose + H2O = alpha-D-mannose 1-phosphate + GMP + 2 H(+)</text>
        <dbReference type="Rhea" id="RHEA:27978"/>
        <dbReference type="ChEBI" id="CHEBI:15377"/>
        <dbReference type="ChEBI" id="CHEBI:15378"/>
        <dbReference type="ChEBI" id="CHEBI:57527"/>
        <dbReference type="ChEBI" id="CHEBI:58115"/>
        <dbReference type="ChEBI" id="CHEBI:58409"/>
    </reaction>
</comment>
<dbReference type="InterPro" id="IPR020476">
    <property type="entry name" value="Nudix_hydrolase"/>
</dbReference>
<evidence type="ECO:0000256" key="8">
    <source>
        <dbReference type="RuleBase" id="RU003476"/>
    </source>
</evidence>
<dbReference type="RefSeq" id="WP_013504953.1">
    <property type="nucleotide sequence ID" value="NC_014836.1"/>
</dbReference>
<keyword evidence="5 8" id="KW-0378">Hydrolase</keyword>
<evidence type="ECO:0000256" key="4">
    <source>
        <dbReference type="ARBA" id="ARBA00016377"/>
    </source>
</evidence>
<dbReference type="GO" id="GO:0019693">
    <property type="term" value="P:ribose phosphate metabolic process"/>
    <property type="evidence" value="ECO:0007669"/>
    <property type="project" value="TreeGrafter"/>
</dbReference>
<dbReference type="GO" id="GO:0006753">
    <property type="term" value="P:nucleoside phosphate metabolic process"/>
    <property type="evidence" value="ECO:0007669"/>
    <property type="project" value="TreeGrafter"/>
</dbReference>
<dbReference type="Pfam" id="PF00293">
    <property type="entry name" value="NUDIX"/>
    <property type="match status" value="1"/>
</dbReference>
<accession>E6W6R4</accession>
<dbReference type="Gene3D" id="3.90.79.10">
    <property type="entry name" value="Nucleoside Triphosphate Pyrophosphohydrolase"/>
    <property type="match status" value="1"/>
</dbReference>
<dbReference type="KEGG" id="din:Selin_0308"/>
<dbReference type="STRING" id="653733.Selin_0308"/>
<dbReference type="InterPro" id="IPR020084">
    <property type="entry name" value="NUDIX_hydrolase_CS"/>
</dbReference>
<evidence type="ECO:0000313" key="11">
    <source>
        <dbReference type="Proteomes" id="UP000002572"/>
    </source>
</evidence>
<evidence type="ECO:0000256" key="5">
    <source>
        <dbReference type="ARBA" id="ARBA00022801"/>
    </source>
</evidence>
<feature type="domain" description="Nudix hydrolase" evidence="9">
    <location>
        <begin position="20"/>
        <end position="158"/>
    </location>
</feature>
<comment type="similarity">
    <text evidence="3">Belongs to the Nudix hydrolase family. NudK subfamily.</text>
</comment>
<dbReference type="PANTHER" id="PTHR11839">
    <property type="entry name" value="UDP/ADP-SUGAR PYROPHOSPHATASE"/>
    <property type="match status" value="1"/>
</dbReference>
<dbReference type="SUPFAM" id="SSF55811">
    <property type="entry name" value="Nudix"/>
    <property type="match status" value="1"/>
</dbReference>
<dbReference type="PROSITE" id="PS51462">
    <property type="entry name" value="NUDIX"/>
    <property type="match status" value="1"/>
</dbReference>
<keyword evidence="11" id="KW-1185">Reference proteome</keyword>
<evidence type="ECO:0000256" key="7">
    <source>
        <dbReference type="ARBA" id="ARBA00032272"/>
    </source>
</evidence>
<evidence type="ECO:0000256" key="2">
    <source>
        <dbReference type="ARBA" id="ARBA00001946"/>
    </source>
</evidence>
<gene>
    <name evidence="10" type="ordered locus">Selin_0308</name>
</gene>
<dbReference type="Proteomes" id="UP000002572">
    <property type="component" value="Chromosome"/>
</dbReference>
<evidence type="ECO:0000256" key="1">
    <source>
        <dbReference type="ARBA" id="ARBA00000847"/>
    </source>
</evidence>
<proteinExistence type="inferred from homology"/>
<comment type="cofactor">
    <cofactor evidence="2">
        <name>Mg(2+)</name>
        <dbReference type="ChEBI" id="CHEBI:18420"/>
    </cofactor>
</comment>
<dbReference type="InterPro" id="IPR015797">
    <property type="entry name" value="NUDIX_hydrolase-like_dom_sf"/>
</dbReference>
<evidence type="ECO:0000313" key="10">
    <source>
        <dbReference type="EMBL" id="ADU65064.1"/>
    </source>
</evidence>
<evidence type="ECO:0000256" key="3">
    <source>
        <dbReference type="ARBA" id="ARBA00007275"/>
    </source>
</evidence>
<dbReference type="InterPro" id="IPR000086">
    <property type="entry name" value="NUDIX_hydrolase_dom"/>
</dbReference>
<evidence type="ECO:0000256" key="6">
    <source>
        <dbReference type="ARBA" id="ARBA00032162"/>
    </source>
</evidence>
<dbReference type="CDD" id="cd03424">
    <property type="entry name" value="NUDIX_ADPRase_Nudt5_UGPPase_Nudt14"/>
    <property type="match status" value="1"/>
</dbReference>
<dbReference type="PANTHER" id="PTHR11839:SF18">
    <property type="entry name" value="NUDIX HYDROLASE DOMAIN-CONTAINING PROTEIN"/>
    <property type="match status" value="1"/>
</dbReference>
<dbReference type="PROSITE" id="PS00893">
    <property type="entry name" value="NUDIX_BOX"/>
    <property type="match status" value="1"/>
</dbReference>
<protein>
    <recommendedName>
        <fullName evidence="4">GDP-mannose pyrophosphatase</fullName>
    </recommendedName>
    <alternativeName>
        <fullName evidence="6">GDP-mannose hydrolase</fullName>
    </alternativeName>
    <alternativeName>
        <fullName evidence="7">GDPMK</fullName>
    </alternativeName>
</protein>
<dbReference type="HOGENOM" id="CLU_1575903_0_0_0"/>
<dbReference type="PRINTS" id="PR00502">
    <property type="entry name" value="NUDIXFAMILY"/>
</dbReference>
<dbReference type="AlphaFoldDB" id="E6W6R4"/>
<name>E6W6R4_DESIS</name>
<sequence>MGKYLELKSRDGWEYVSRVQCEGAVIVLIHNRDTGLYLMVEQYRPPVAQRVLEFPAGLIDAGETPLQTAVRELREEAGIDAQPGELLDLGYVYSSVGMSDEKVFFFAITIDNSREVHPLNLQGAEAHHGLVSRWVPEEAVLTSKAAKAQSILARFQASRKDPGLTF</sequence>
<dbReference type="GO" id="GO:0016462">
    <property type="term" value="F:pyrophosphatase activity"/>
    <property type="evidence" value="ECO:0007669"/>
    <property type="project" value="UniProtKB-ARBA"/>
</dbReference>
<organism evidence="10 11">
    <name type="scientific">Desulfurispirillum indicum (strain ATCC BAA-1389 / DSM 22839 / S5)</name>
    <dbReference type="NCBI Taxonomy" id="653733"/>
    <lineage>
        <taxon>Bacteria</taxon>
        <taxon>Pseudomonadati</taxon>
        <taxon>Chrysiogenota</taxon>
        <taxon>Chrysiogenia</taxon>
        <taxon>Chrysiogenales</taxon>
        <taxon>Chrysiogenaceae</taxon>
        <taxon>Desulfurispirillum</taxon>
    </lineage>
</organism>
<dbReference type="InParanoid" id="E6W6R4"/>
<reference evidence="10 11" key="1">
    <citation type="submission" date="2010-12" db="EMBL/GenBank/DDBJ databases">
        <title>Complete sequence of Desulfurispirillum indicum S5.</title>
        <authorList>
            <consortium name="US DOE Joint Genome Institute"/>
            <person name="Lucas S."/>
            <person name="Copeland A."/>
            <person name="Lapidus A."/>
            <person name="Cheng J.-F."/>
            <person name="Goodwin L."/>
            <person name="Pitluck S."/>
            <person name="Chertkov O."/>
            <person name="Held B."/>
            <person name="Detter J.C."/>
            <person name="Han C."/>
            <person name="Tapia R."/>
            <person name="Land M."/>
            <person name="Hauser L."/>
            <person name="Kyrpides N."/>
            <person name="Ivanova N."/>
            <person name="Mikhailova N."/>
            <person name="Haggblom M."/>
            <person name="Rauschenbach I."/>
            <person name="Bini E."/>
            <person name="Woyke T."/>
        </authorList>
    </citation>
    <scope>NUCLEOTIDE SEQUENCE [LARGE SCALE GENOMIC DNA]</scope>
    <source>
        <strain evidence="11">ATCC BAA-1389 / DSM 22839 / S5</strain>
    </source>
</reference>
<dbReference type="eggNOG" id="COG0494">
    <property type="taxonomic scope" value="Bacteria"/>
</dbReference>